<gene>
    <name evidence="6" type="ORF">J2S11_000317</name>
</gene>
<organism evidence="6 7">
    <name type="scientific">Caldalkalibacillus horti</name>
    <dbReference type="NCBI Taxonomy" id="77523"/>
    <lineage>
        <taxon>Bacteria</taxon>
        <taxon>Bacillati</taxon>
        <taxon>Bacillota</taxon>
        <taxon>Bacilli</taxon>
        <taxon>Bacillales</taxon>
        <taxon>Bacillaceae</taxon>
        <taxon>Caldalkalibacillus</taxon>
    </lineage>
</organism>
<dbReference type="PROSITE" id="PS00211">
    <property type="entry name" value="ABC_TRANSPORTER_1"/>
    <property type="match status" value="1"/>
</dbReference>
<feature type="domain" description="ABC transporter" evidence="5">
    <location>
        <begin position="5"/>
        <end position="237"/>
    </location>
</feature>
<dbReference type="Gene3D" id="3.40.50.300">
    <property type="entry name" value="P-loop containing nucleotide triphosphate hydrolases"/>
    <property type="match status" value="1"/>
</dbReference>
<sequence>MRKIVEATNLSVAYQGKVALHPSTVALNSGKLIGIIGPNGAGKSTFLKGVMGLVPLLSGDVKIWDQPVSKIQKKVAYVPQRSDIDWDFPVLVQDVIMMGRYPLLGWFKRPKAYDYQVVQDCLEKVQLTDFSKRQIGQLSGGQQQRVFLARALAQEANLLLLDEPFVGVDIATEHIMIEQLRELRNQGKTIIVVHHDLSKANQYFDEILLINKGIVGYGPVQQIFKPDILNEAYGGKLAVIQQENKVTVMSQ</sequence>
<evidence type="ECO:0000259" key="5">
    <source>
        <dbReference type="PROSITE" id="PS50893"/>
    </source>
</evidence>
<dbReference type="InterPro" id="IPR050153">
    <property type="entry name" value="Metal_Ion_Import_ABC"/>
</dbReference>
<accession>A0ABT9VTW1</accession>
<keyword evidence="7" id="KW-1185">Reference proteome</keyword>
<dbReference type="SMART" id="SM00382">
    <property type="entry name" value="AAA"/>
    <property type="match status" value="1"/>
</dbReference>
<evidence type="ECO:0000256" key="3">
    <source>
        <dbReference type="ARBA" id="ARBA00022741"/>
    </source>
</evidence>
<comment type="similarity">
    <text evidence="1">Belongs to the ABC transporter superfamily.</text>
</comment>
<comment type="caution">
    <text evidence="6">The sequence shown here is derived from an EMBL/GenBank/DDBJ whole genome shotgun (WGS) entry which is preliminary data.</text>
</comment>
<dbReference type="PANTHER" id="PTHR42734">
    <property type="entry name" value="METAL TRANSPORT SYSTEM ATP-BINDING PROTEIN TM_0124-RELATED"/>
    <property type="match status" value="1"/>
</dbReference>
<dbReference type="InterPro" id="IPR027417">
    <property type="entry name" value="P-loop_NTPase"/>
</dbReference>
<evidence type="ECO:0000313" key="7">
    <source>
        <dbReference type="Proteomes" id="UP001235840"/>
    </source>
</evidence>
<keyword evidence="2" id="KW-0813">Transport</keyword>
<proteinExistence type="inferred from homology"/>
<reference evidence="6 7" key="1">
    <citation type="submission" date="2023-07" db="EMBL/GenBank/DDBJ databases">
        <title>Genomic Encyclopedia of Type Strains, Phase IV (KMG-IV): sequencing the most valuable type-strain genomes for metagenomic binning, comparative biology and taxonomic classification.</title>
        <authorList>
            <person name="Goeker M."/>
        </authorList>
    </citation>
    <scope>NUCLEOTIDE SEQUENCE [LARGE SCALE GENOMIC DNA]</scope>
    <source>
        <strain evidence="6 7">DSM 12751</strain>
    </source>
</reference>
<dbReference type="SUPFAM" id="SSF52540">
    <property type="entry name" value="P-loop containing nucleoside triphosphate hydrolases"/>
    <property type="match status" value="1"/>
</dbReference>
<keyword evidence="4" id="KW-0067">ATP-binding</keyword>
<dbReference type="InterPro" id="IPR017871">
    <property type="entry name" value="ABC_transporter-like_CS"/>
</dbReference>
<dbReference type="PROSITE" id="PS50893">
    <property type="entry name" value="ABC_TRANSPORTER_2"/>
    <property type="match status" value="1"/>
</dbReference>
<evidence type="ECO:0000313" key="6">
    <source>
        <dbReference type="EMBL" id="MDQ0164418.1"/>
    </source>
</evidence>
<evidence type="ECO:0000256" key="2">
    <source>
        <dbReference type="ARBA" id="ARBA00022448"/>
    </source>
</evidence>
<dbReference type="InterPro" id="IPR003439">
    <property type="entry name" value="ABC_transporter-like_ATP-bd"/>
</dbReference>
<dbReference type="InterPro" id="IPR003593">
    <property type="entry name" value="AAA+_ATPase"/>
</dbReference>
<dbReference type="Proteomes" id="UP001235840">
    <property type="component" value="Unassembled WGS sequence"/>
</dbReference>
<dbReference type="RefSeq" id="WP_307389980.1">
    <property type="nucleotide sequence ID" value="NZ_BAAADK010000021.1"/>
</dbReference>
<dbReference type="EMBL" id="JAUSTY010000001">
    <property type="protein sequence ID" value="MDQ0164418.1"/>
    <property type="molecule type" value="Genomic_DNA"/>
</dbReference>
<name>A0ABT9VTW1_9BACI</name>
<protein>
    <submittedName>
        <fullName evidence="6">ABC-type Mn2+/Zn2+ transport system ATPase subunit</fullName>
    </submittedName>
</protein>
<dbReference type="Pfam" id="PF00005">
    <property type="entry name" value="ABC_tran"/>
    <property type="match status" value="1"/>
</dbReference>
<keyword evidence="3" id="KW-0547">Nucleotide-binding</keyword>
<evidence type="ECO:0000256" key="4">
    <source>
        <dbReference type="ARBA" id="ARBA00022840"/>
    </source>
</evidence>
<dbReference type="CDD" id="cd03235">
    <property type="entry name" value="ABC_Metallic_Cations"/>
    <property type="match status" value="1"/>
</dbReference>
<dbReference type="PANTHER" id="PTHR42734:SF5">
    <property type="entry name" value="IRON TRANSPORT SYSTEM ATP-BINDING PROTEIN HI_0361-RELATED"/>
    <property type="match status" value="1"/>
</dbReference>
<evidence type="ECO:0000256" key="1">
    <source>
        <dbReference type="ARBA" id="ARBA00005417"/>
    </source>
</evidence>